<dbReference type="Proteomes" id="UP001497680">
    <property type="component" value="Unassembled WGS sequence"/>
</dbReference>
<accession>A0ACC0DE80</accession>
<organism evidence="1 2">
    <name type="scientific">Hypoxylon rubiginosum</name>
    <dbReference type="NCBI Taxonomy" id="110542"/>
    <lineage>
        <taxon>Eukaryota</taxon>
        <taxon>Fungi</taxon>
        <taxon>Dikarya</taxon>
        <taxon>Ascomycota</taxon>
        <taxon>Pezizomycotina</taxon>
        <taxon>Sordariomycetes</taxon>
        <taxon>Xylariomycetidae</taxon>
        <taxon>Xylariales</taxon>
        <taxon>Hypoxylaceae</taxon>
        <taxon>Hypoxylon</taxon>
    </lineage>
</organism>
<comment type="caution">
    <text evidence="1">The sequence shown here is derived from an EMBL/GenBank/DDBJ whole genome shotgun (WGS) entry which is preliminary data.</text>
</comment>
<name>A0ACC0DE80_9PEZI</name>
<protein>
    <submittedName>
        <fullName evidence="1">Uncharacterized protein</fullName>
    </submittedName>
</protein>
<sequence length="214" mass="22884">MPSIGSLAAVAMLLVSGAHAHFQVQHPDVIQPFVDDSEPDAPCGGYTPDPAKLNATDFHVDGDWLSTRQTHPYSNWLYRITTDLTAAGNWTEIYPIFRQTGQGEFCIPKVTVPQNFTGQTAILGFVSDAPDGLLYQCAAVRFVEGSVEAPAECKNASGVTADYISDSNLSPLVNNPSEEKATSFGVSARSDTFRGLGAMFTVGVMVMVGAFMVV</sequence>
<reference evidence="1 2" key="1">
    <citation type="journal article" date="2022" name="New Phytol.">
        <title>Ecological generalism drives hyperdiversity of secondary metabolite gene clusters in xylarialean endophytes.</title>
        <authorList>
            <person name="Franco M.E.E."/>
            <person name="Wisecaver J.H."/>
            <person name="Arnold A.E."/>
            <person name="Ju Y.M."/>
            <person name="Slot J.C."/>
            <person name="Ahrendt S."/>
            <person name="Moore L.P."/>
            <person name="Eastman K.E."/>
            <person name="Scott K."/>
            <person name="Konkel Z."/>
            <person name="Mondo S.J."/>
            <person name="Kuo A."/>
            <person name="Hayes R.D."/>
            <person name="Haridas S."/>
            <person name="Andreopoulos B."/>
            <person name="Riley R."/>
            <person name="LaButti K."/>
            <person name="Pangilinan J."/>
            <person name="Lipzen A."/>
            <person name="Amirebrahimi M."/>
            <person name="Yan J."/>
            <person name="Adam C."/>
            <person name="Keymanesh K."/>
            <person name="Ng V."/>
            <person name="Louie K."/>
            <person name="Northen T."/>
            <person name="Drula E."/>
            <person name="Henrissat B."/>
            <person name="Hsieh H.M."/>
            <person name="Youens-Clark K."/>
            <person name="Lutzoni F."/>
            <person name="Miadlikowska J."/>
            <person name="Eastwood D.C."/>
            <person name="Hamelin R.C."/>
            <person name="Grigoriev I.V."/>
            <person name="U'Ren J.M."/>
        </authorList>
    </citation>
    <scope>NUCLEOTIDE SEQUENCE [LARGE SCALE GENOMIC DNA]</scope>
    <source>
        <strain evidence="1 2">ER1909</strain>
    </source>
</reference>
<dbReference type="EMBL" id="MU394288">
    <property type="protein sequence ID" value="KAI6090999.1"/>
    <property type="molecule type" value="Genomic_DNA"/>
</dbReference>
<evidence type="ECO:0000313" key="2">
    <source>
        <dbReference type="Proteomes" id="UP001497680"/>
    </source>
</evidence>
<gene>
    <name evidence="1" type="ORF">F4821DRAFT_227219</name>
</gene>
<evidence type="ECO:0000313" key="1">
    <source>
        <dbReference type="EMBL" id="KAI6090999.1"/>
    </source>
</evidence>
<keyword evidence="2" id="KW-1185">Reference proteome</keyword>
<proteinExistence type="predicted"/>